<evidence type="ECO:0000313" key="3">
    <source>
        <dbReference type="EMBL" id="KAJ1974580.1"/>
    </source>
</evidence>
<name>A0A9W8AZQ1_9FUNG</name>
<feature type="domain" description="FPL" evidence="2">
    <location>
        <begin position="48"/>
        <end position="195"/>
    </location>
</feature>
<dbReference type="EMBL" id="JANBQB010000634">
    <property type="protein sequence ID" value="KAJ1974580.1"/>
    <property type="molecule type" value="Genomic_DNA"/>
</dbReference>
<dbReference type="Proteomes" id="UP001151582">
    <property type="component" value="Unassembled WGS sequence"/>
</dbReference>
<reference evidence="3" key="1">
    <citation type="submission" date="2022-07" db="EMBL/GenBank/DDBJ databases">
        <title>Phylogenomic reconstructions and comparative analyses of Kickxellomycotina fungi.</title>
        <authorList>
            <person name="Reynolds N.K."/>
            <person name="Stajich J.E."/>
            <person name="Barry K."/>
            <person name="Grigoriev I.V."/>
            <person name="Crous P."/>
            <person name="Smith M.E."/>
        </authorList>
    </citation>
    <scope>NUCLEOTIDE SEQUENCE</scope>
    <source>
        <strain evidence="3">RSA 567</strain>
    </source>
</reference>
<gene>
    <name evidence="3" type="primary">CLEC16A</name>
    <name evidence="3" type="ORF">H4R34_004668</name>
</gene>
<dbReference type="GO" id="GO:0005770">
    <property type="term" value="C:late endosome"/>
    <property type="evidence" value="ECO:0007669"/>
    <property type="project" value="TreeGrafter"/>
</dbReference>
<dbReference type="GO" id="GO:0005794">
    <property type="term" value="C:Golgi apparatus"/>
    <property type="evidence" value="ECO:0007669"/>
    <property type="project" value="TreeGrafter"/>
</dbReference>
<dbReference type="InterPro" id="IPR016024">
    <property type="entry name" value="ARM-type_fold"/>
</dbReference>
<proteinExistence type="predicted"/>
<accession>A0A9W8AZQ1</accession>
<dbReference type="PANTHER" id="PTHR21481:SF0">
    <property type="entry name" value="PROTEIN CLEC16A"/>
    <property type="match status" value="1"/>
</dbReference>
<evidence type="ECO:0000313" key="4">
    <source>
        <dbReference type="Proteomes" id="UP001151582"/>
    </source>
</evidence>
<dbReference type="OrthoDB" id="294052at2759"/>
<keyword evidence="4" id="KW-1185">Reference proteome</keyword>
<sequence>MLPRWFLKPSSARPLSPKEQYMHKIESLDRNMALFTPSSDTQLVIERIRQLSEVLIYCDRHYPELLGYFLEKQMHHRFFGLLNKQMPIEVLLQFLQTLSIIVDSIKTENFMYYLLSNNYINKIIAFPFDVSNDEVLAYYVSFLKTLSLRLNPDTIHFFFNSKSYNFPLYTSAIRFIDHEDTMVRIAVKSITLNVYK</sequence>
<evidence type="ECO:0000259" key="2">
    <source>
        <dbReference type="Pfam" id="PF09758"/>
    </source>
</evidence>
<dbReference type="GO" id="GO:0007034">
    <property type="term" value="P:vacuolar transport"/>
    <property type="evidence" value="ECO:0007669"/>
    <property type="project" value="TreeGrafter"/>
</dbReference>
<feature type="non-terminal residue" evidence="3">
    <location>
        <position position="196"/>
    </location>
</feature>
<dbReference type="InterPro" id="IPR039272">
    <property type="entry name" value="CLEC16A/TT9"/>
</dbReference>
<dbReference type="Pfam" id="PF09758">
    <property type="entry name" value="FPL"/>
    <property type="match status" value="1"/>
</dbReference>
<dbReference type="SUPFAM" id="SSF48371">
    <property type="entry name" value="ARM repeat"/>
    <property type="match status" value="1"/>
</dbReference>
<protein>
    <submittedName>
        <fullName evidence="3">Protein CL16A</fullName>
    </submittedName>
</protein>
<dbReference type="PANTHER" id="PTHR21481">
    <property type="entry name" value="PROTEIN CLEC16A"/>
    <property type="match status" value="1"/>
</dbReference>
<organism evidence="3 4">
    <name type="scientific">Dimargaris verticillata</name>
    <dbReference type="NCBI Taxonomy" id="2761393"/>
    <lineage>
        <taxon>Eukaryota</taxon>
        <taxon>Fungi</taxon>
        <taxon>Fungi incertae sedis</taxon>
        <taxon>Zoopagomycota</taxon>
        <taxon>Kickxellomycotina</taxon>
        <taxon>Dimargaritomycetes</taxon>
        <taxon>Dimargaritales</taxon>
        <taxon>Dimargaritaceae</taxon>
        <taxon>Dimargaris</taxon>
    </lineage>
</organism>
<dbReference type="AlphaFoldDB" id="A0A9W8AZQ1"/>
<dbReference type="GO" id="GO:0016197">
    <property type="term" value="P:endosomal transport"/>
    <property type="evidence" value="ECO:0007669"/>
    <property type="project" value="TreeGrafter"/>
</dbReference>
<dbReference type="InterPro" id="IPR019155">
    <property type="entry name" value="CLEC16A/TT9_N"/>
</dbReference>
<comment type="caution">
    <text evidence="3">The sequence shown here is derived from an EMBL/GenBank/DDBJ whole genome shotgun (WGS) entry which is preliminary data.</text>
</comment>
<keyword evidence="1" id="KW-0072">Autophagy</keyword>
<dbReference type="GO" id="GO:1901096">
    <property type="term" value="P:regulation of autophagosome maturation"/>
    <property type="evidence" value="ECO:0007669"/>
    <property type="project" value="TreeGrafter"/>
</dbReference>
<evidence type="ECO:0000256" key="1">
    <source>
        <dbReference type="ARBA" id="ARBA00023006"/>
    </source>
</evidence>
<dbReference type="GO" id="GO:0006914">
    <property type="term" value="P:autophagy"/>
    <property type="evidence" value="ECO:0007669"/>
    <property type="project" value="UniProtKB-KW"/>
</dbReference>